<dbReference type="InterPro" id="IPR013162">
    <property type="entry name" value="CD80_C2-set"/>
</dbReference>
<dbReference type="PANTHER" id="PTHR21261:SF15">
    <property type="entry name" value="BEATEN PATH IIIA, ISOFORM D-RELATED"/>
    <property type="match status" value="1"/>
</dbReference>
<evidence type="ECO:0000256" key="5">
    <source>
        <dbReference type="ARBA" id="ARBA00023157"/>
    </source>
</evidence>
<name>A0AAW0WVW2_CHEQU</name>
<dbReference type="SMART" id="SM00409">
    <property type="entry name" value="IG"/>
    <property type="match status" value="2"/>
</dbReference>
<reference evidence="8 9" key="1">
    <citation type="journal article" date="2024" name="BMC Genomics">
        <title>Genome assembly of redclaw crayfish (Cherax quadricarinatus) provides insights into its immune adaptation and hypoxia tolerance.</title>
        <authorList>
            <person name="Liu Z."/>
            <person name="Zheng J."/>
            <person name="Li H."/>
            <person name="Fang K."/>
            <person name="Wang S."/>
            <person name="He J."/>
            <person name="Zhou D."/>
            <person name="Weng S."/>
            <person name="Chi M."/>
            <person name="Gu Z."/>
            <person name="He J."/>
            <person name="Li F."/>
            <person name="Wang M."/>
        </authorList>
    </citation>
    <scope>NUCLEOTIDE SEQUENCE [LARGE SCALE GENOMIC DNA]</scope>
    <source>
        <strain evidence="8">ZL_2023a</strain>
    </source>
</reference>
<feature type="domain" description="Ig-like" evidence="7">
    <location>
        <begin position="146"/>
        <end position="249"/>
    </location>
</feature>
<evidence type="ECO:0000259" key="7">
    <source>
        <dbReference type="PROSITE" id="PS50835"/>
    </source>
</evidence>
<evidence type="ECO:0000256" key="6">
    <source>
        <dbReference type="SAM" id="SignalP"/>
    </source>
</evidence>
<keyword evidence="9" id="KW-1185">Reference proteome</keyword>
<feature type="domain" description="Ig-like" evidence="7">
    <location>
        <begin position="22"/>
        <end position="141"/>
    </location>
</feature>
<evidence type="ECO:0000256" key="3">
    <source>
        <dbReference type="ARBA" id="ARBA00022989"/>
    </source>
</evidence>
<sequence length="288" mass="32547">GVDVKMPLKLLLYLITTILLSPDVRSYDDKTVVIKELVVPDNPSDGDDVTLTCRFELTGYNHRLYTVNWWRGKDQFYTYKGTNYDHKHAYTFRGIQVKKEESTDESVVLKNVSEDTSGVFKCEVMGEGPSFRTAVETKTMTVIVPPKQVEIHSWANPDPPTYRAGETIQINCTARGTKPRAHITWKINGRPVRDLNVVRYADFEDHRGRVTSTLGLRWMAPEYFHNNLARVTCTATVGDHSNAASKDIYLDPASSAAFNHPYGSAGHHLPTTWTIVSLTFFHVVRSLP</sequence>
<proteinExistence type="predicted"/>
<dbReference type="EMBL" id="JARKIK010000059">
    <property type="protein sequence ID" value="KAK8731778.1"/>
    <property type="molecule type" value="Genomic_DNA"/>
</dbReference>
<comment type="subcellular location">
    <subcellularLocation>
        <location evidence="1">Membrane</location>
        <topology evidence="1">Single-pass membrane protein</topology>
    </subcellularLocation>
</comment>
<dbReference type="InterPro" id="IPR013106">
    <property type="entry name" value="Ig_V-set"/>
</dbReference>
<evidence type="ECO:0000313" key="9">
    <source>
        <dbReference type="Proteomes" id="UP001445076"/>
    </source>
</evidence>
<keyword evidence="4" id="KW-0472">Membrane</keyword>
<dbReference type="InterPro" id="IPR007110">
    <property type="entry name" value="Ig-like_dom"/>
</dbReference>
<evidence type="ECO:0000256" key="4">
    <source>
        <dbReference type="ARBA" id="ARBA00023136"/>
    </source>
</evidence>
<feature type="non-terminal residue" evidence="8">
    <location>
        <position position="1"/>
    </location>
</feature>
<dbReference type="PANTHER" id="PTHR21261">
    <property type="entry name" value="BEAT PROTEIN"/>
    <property type="match status" value="1"/>
</dbReference>
<dbReference type="SUPFAM" id="SSF48726">
    <property type="entry name" value="Immunoglobulin"/>
    <property type="match status" value="2"/>
</dbReference>
<keyword evidence="5" id="KW-1015">Disulfide bond</keyword>
<organism evidence="8 9">
    <name type="scientific">Cherax quadricarinatus</name>
    <name type="common">Australian red claw crayfish</name>
    <dbReference type="NCBI Taxonomy" id="27406"/>
    <lineage>
        <taxon>Eukaryota</taxon>
        <taxon>Metazoa</taxon>
        <taxon>Ecdysozoa</taxon>
        <taxon>Arthropoda</taxon>
        <taxon>Crustacea</taxon>
        <taxon>Multicrustacea</taxon>
        <taxon>Malacostraca</taxon>
        <taxon>Eumalacostraca</taxon>
        <taxon>Eucarida</taxon>
        <taxon>Decapoda</taxon>
        <taxon>Pleocyemata</taxon>
        <taxon>Astacidea</taxon>
        <taxon>Parastacoidea</taxon>
        <taxon>Parastacidae</taxon>
        <taxon>Cherax</taxon>
    </lineage>
</organism>
<accession>A0AAW0WVW2</accession>
<dbReference type="AlphaFoldDB" id="A0AAW0WVW2"/>
<dbReference type="Pfam" id="PF08205">
    <property type="entry name" value="C2-set_2"/>
    <property type="match status" value="1"/>
</dbReference>
<dbReference type="Proteomes" id="UP001445076">
    <property type="component" value="Unassembled WGS sequence"/>
</dbReference>
<feature type="signal peptide" evidence="6">
    <location>
        <begin position="1"/>
        <end position="26"/>
    </location>
</feature>
<keyword evidence="2" id="KW-0812">Transmembrane</keyword>
<keyword evidence="3" id="KW-1133">Transmembrane helix</keyword>
<dbReference type="InterPro" id="IPR036179">
    <property type="entry name" value="Ig-like_dom_sf"/>
</dbReference>
<dbReference type="GO" id="GO:0016020">
    <property type="term" value="C:membrane"/>
    <property type="evidence" value="ECO:0007669"/>
    <property type="project" value="UniProtKB-SubCell"/>
</dbReference>
<keyword evidence="6" id="KW-0732">Signal</keyword>
<dbReference type="InterPro" id="IPR003599">
    <property type="entry name" value="Ig_sub"/>
</dbReference>
<feature type="chain" id="PRO_5043833394" description="Ig-like domain-containing protein" evidence="6">
    <location>
        <begin position="27"/>
        <end position="288"/>
    </location>
</feature>
<gene>
    <name evidence="8" type="ORF">OTU49_007258</name>
</gene>
<dbReference type="Pfam" id="PF07686">
    <property type="entry name" value="V-set"/>
    <property type="match status" value="1"/>
</dbReference>
<evidence type="ECO:0000256" key="1">
    <source>
        <dbReference type="ARBA" id="ARBA00004167"/>
    </source>
</evidence>
<evidence type="ECO:0000256" key="2">
    <source>
        <dbReference type="ARBA" id="ARBA00022692"/>
    </source>
</evidence>
<evidence type="ECO:0000313" key="8">
    <source>
        <dbReference type="EMBL" id="KAK8731778.1"/>
    </source>
</evidence>
<dbReference type="Gene3D" id="2.60.40.10">
    <property type="entry name" value="Immunoglobulins"/>
    <property type="match status" value="2"/>
</dbReference>
<protein>
    <recommendedName>
        <fullName evidence="7">Ig-like domain-containing protein</fullName>
    </recommendedName>
</protein>
<comment type="caution">
    <text evidence="8">The sequence shown here is derived from an EMBL/GenBank/DDBJ whole genome shotgun (WGS) entry which is preliminary data.</text>
</comment>
<dbReference type="InterPro" id="IPR013783">
    <property type="entry name" value="Ig-like_fold"/>
</dbReference>
<dbReference type="PROSITE" id="PS50835">
    <property type="entry name" value="IG_LIKE"/>
    <property type="match status" value="2"/>
</dbReference>